<comment type="caution">
    <text evidence="2">The sequence shown here is derived from an EMBL/GenBank/DDBJ whole genome shotgun (WGS) entry which is preliminary data.</text>
</comment>
<dbReference type="PANTHER" id="PTHR30136:SF34">
    <property type="entry name" value="TRANSCRIPTIONAL REGULATOR"/>
    <property type="match status" value="1"/>
</dbReference>
<feature type="domain" description="IclR-ED" evidence="1">
    <location>
        <begin position="25"/>
        <end position="208"/>
    </location>
</feature>
<dbReference type="EMBL" id="BMKB01000002">
    <property type="protein sequence ID" value="GGA43081.1"/>
    <property type="molecule type" value="Genomic_DNA"/>
</dbReference>
<evidence type="ECO:0000313" key="3">
    <source>
        <dbReference type="Proteomes" id="UP000596977"/>
    </source>
</evidence>
<name>A0A916R7F9_9HYPH</name>
<dbReference type="SUPFAM" id="SSF55781">
    <property type="entry name" value="GAF domain-like"/>
    <property type="match status" value="1"/>
</dbReference>
<protein>
    <recommendedName>
        <fullName evidence="1">IclR-ED domain-containing protein</fullName>
    </recommendedName>
</protein>
<dbReference type="GO" id="GO:0003677">
    <property type="term" value="F:DNA binding"/>
    <property type="evidence" value="ECO:0007669"/>
    <property type="project" value="TreeGrafter"/>
</dbReference>
<dbReference type="InterPro" id="IPR050707">
    <property type="entry name" value="HTH_MetabolicPath_Reg"/>
</dbReference>
<dbReference type="Pfam" id="PF01614">
    <property type="entry name" value="IclR_C"/>
    <property type="match status" value="1"/>
</dbReference>
<dbReference type="Proteomes" id="UP000596977">
    <property type="component" value="Unassembled WGS sequence"/>
</dbReference>
<sequence>MIYTLESLGFLKKSSDDERYELGTAVLSLGYSLFSSMDVVDRAEGPLRRLRDQTQGSTHLAKREGRNVVYLMRFASADAMTGNVQVGARLPVHATTLGRALLIDSSYEELRAIFEEDETLPVFTRTTARSLDELAEQLREDRDRGYVVGQSIYENGLDSMAVPIRGEGGKIVAAISVVGFGLLNGGQEQVLLKALLSTAQEIEIPDSL</sequence>
<keyword evidence="3" id="KW-1185">Reference proteome</keyword>
<reference evidence="2 3" key="1">
    <citation type="journal article" date="2014" name="Int. J. Syst. Evol. Microbiol.">
        <title>Complete genome sequence of Corynebacterium casei LMG S-19264T (=DSM 44701T), isolated from a smear-ripened cheese.</title>
        <authorList>
            <consortium name="US DOE Joint Genome Institute (JGI-PGF)"/>
            <person name="Walter F."/>
            <person name="Albersmeier A."/>
            <person name="Kalinowski J."/>
            <person name="Ruckert C."/>
        </authorList>
    </citation>
    <scope>NUCLEOTIDE SEQUENCE [LARGE SCALE GENOMIC DNA]</scope>
    <source>
        <strain evidence="2 3">CGMCC 1.15896</strain>
    </source>
</reference>
<proteinExistence type="predicted"/>
<dbReference type="GO" id="GO:0045892">
    <property type="term" value="P:negative regulation of DNA-templated transcription"/>
    <property type="evidence" value="ECO:0007669"/>
    <property type="project" value="TreeGrafter"/>
</dbReference>
<dbReference type="InterPro" id="IPR029016">
    <property type="entry name" value="GAF-like_dom_sf"/>
</dbReference>
<gene>
    <name evidence="2" type="ORF">GCM10011499_10800</name>
</gene>
<dbReference type="InterPro" id="IPR014757">
    <property type="entry name" value="Tscrpt_reg_IclR_C"/>
</dbReference>
<organism evidence="2 3">
    <name type="scientific">Pelagibacterium lentulum</name>
    <dbReference type="NCBI Taxonomy" id="2029865"/>
    <lineage>
        <taxon>Bacteria</taxon>
        <taxon>Pseudomonadati</taxon>
        <taxon>Pseudomonadota</taxon>
        <taxon>Alphaproteobacteria</taxon>
        <taxon>Hyphomicrobiales</taxon>
        <taxon>Devosiaceae</taxon>
        <taxon>Pelagibacterium</taxon>
    </lineage>
</organism>
<evidence type="ECO:0000313" key="2">
    <source>
        <dbReference type="EMBL" id="GGA43081.1"/>
    </source>
</evidence>
<dbReference type="GO" id="GO:0003700">
    <property type="term" value="F:DNA-binding transcription factor activity"/>
    <property type="evidence" value="ECO:0007669"/>
    <property type="project" value="TreeGrafter"/>
</dbReference>
<dbReference type="PROSITE" id="PS51078">
    <property type="entry name" value="ICLR_ED"/>
    <property type="match status" value="1"/>
</dbReference>
<dbReference type="PANTHER" id="PTHR30136">
    <property type="entry name" value="HELIX-TURN-HELIX TRANSCRIPTIONAL REGULATOR, ICLR FAMILY"/>
    <property type="match status" value="1"/>
</dbReference>
<dbReference type="AlphaFoldDB" id="A0A916R7F9"/>
<dbReference type="Gene3D" id="3.30.450.40">
    <property type="match status" value="1"/>
</dbReference>
<accession>A0A916R7F9</accession>
<evidence type="ECO:0000259" key="1">
    <source>
        <dbReference type="PROSITE" id="PS51078"/>
    </source>
</evidence>